<dbReference type="RefSeq" id="WP_078814870.1">
    <property type="nucleotide sequence ID" value="NZ_FUYE01000014.1"/>
</dbReference>
<evidence type="ECO:0000313" key="5">
    <source>
        <dbReference type="EMBL" id="SKB02858.1"/>
    </source>
</evidence>
<feature type="domain" description="Rhamnogalacturonase A/B/Epimerase-like pectate lyase" evidence="3">
    <location>
        <begin position="21"/>
        <end position="64"/>
    </location>
</feature>
<dbReference type="Proteomes" id="UP000190774">
    <property type="component" value="Unassembled WGS sequence"/>
</dbReference>
<dbReference type="InterPro" id="IPR024535">
    <property type="entry name" value="RHGA/B-epi-like_pectate_lyase"/>
</dbReference>
<evidence type="ECO:0000256" key="2">
    <source>
        <dbReference type="SAM" id="SignalP"/>
    </source>
</evidence>
<dbReference type="AlphaFoldDB" id="A0A1T4YMS9"/>
<keyword evidence="2" id="KW-0732">Signal</keyword>
<dbReference type="Gene3D" id="2.160.20.10">
    <property type="entry name" value="Single-stranded right-handed beta-helix, Pectin lyase-like"/>
    <property type="match status" value="1"/>
</dbReference>
<keyword evidence="6" id="KW-1185">Reference proteome</keyword>
<feature type="chain" id="PRO_5012436799" evidence="2">
    <location>
        <begin position="20"/>
        <end position="464"/>
    </location>
</feature>
<evidence type="ECO:0000313" key="6">
    <source>
        <dbReference type="Proteomes" id="UP000190774"/>
    </source>
</evidence>
<dbReference type="InterPro" id="IPR011050">
    <property type="entry name" value="Pectin_lyase_fold/virulence"/>
</dbReference>
<dbReference type="InterPro" id="IPR039448">
    <property type="entry name" value="Beta_helix"/>
</dbReference>
<name>A0A1T4YMS9_9BACT</name>
<dbReference type="Pfam" id="PF12708">
    <property type="entry name" value="Pect-lyase_RHGA_epim"/>
    <property type="match status" value="1"/>
</dbReference>
<gene>
    <name evidence="5" type="ORF">SAMN02745166_03698</name>
</gene>
<feature type="signal peptide" evidence="2">
    <location>
        <begin position="1"/>
        <end position="19"/>
    </location>
</feature>
<dbReference type="InterPro" id="IPR012334">
    <property type="entry name" value="Pectin_lyas_fold"/>
</dbReference>
<dbReference type="SUPFAM" id="SSF51126">
    <property type="entry name" value="Pectin lyase-like"/>
    <property type="match status" value="1"/>
</dbReference>
<dbReference type="InterPro" id="IPR051550">
    <property type="entry name" value="SCF-Subunits/Alg-Epimerases"/>
</dbReference>
<dbReference type="PANTHER" id="PTHR22990:SF15">
    <property type="entry name" value="F-BOX ONLY PROTEIN 10"/>
    <property type="match status" value="1"/>
</dbReference>
<organism evidence="5 6">
    <name type="scientific">Prosthecobacter debontii</name>
    <dbReference type="NCBI Taxonomy" id="48467"/>
    <lineage>
        <taxon>Bacteria</taxon>
        <taxon>Pseudomonadati</taxon>
        <taxon>Verrucomicrobiota</taxon>
        <taxon>Verrucomicrobiia</taxon>
        <taxon>Verrucomicrobiales</taxon>
        <taxon>Verrucomicrobiaceae</taxon>
        <taxon>Prosthecobacter</taxon>
    </lineage>
</organism>
<dbReference type="OrthoDB" id="176722at2"/>
<dbReference type="PANTHER" id="PTHR22990">
    <property type="entry name" value="F-BOX ONLY PROTEIN"/>
    <property type="match status" value="1"/>
</dbReference>
<accession>A0A1T4YMS9</accession>
<feature type="domain" description="Right handed beta helix" evidence="4">
    <location>
        <begin position="289"/>
        <end position="369"/>
    </location>
</feature>
<dbReference type="SMART" id="SM00710">
    <property type="entry name" value="PbH1"/>
    <property type="match status" value="8"/>
</dbReference>
<reference evidence="6" key="1">
    <citation type="submission" date="2017-02" db="EMBL/GenBank/DDBJ databases">
        <authorList>
            <person name="Varghese N."/>
            <person name="Submissions S."/>
        </authorList>
    </citation>
    <scope>NUCLEOTIDE SEQUENCE [LARGE SCALE GENOMIC DNA]</scope>
    <source>
        <strain evidence="6">ATCC 700200</strain>
    </source>
</reference>
<keyword evidence="1" id="KW-0677">Repeat</keyword>
<evidence type="ECO:0000256" key="1">
    <source>
        <dbReference type="ARBA" id="ARBA00022737"/>
    </source>
</evidence>
<dbReference type="Pfam" id="PF13229">
    <property type="entry name" value="Beta_helix"/>
    <property type="match status" value="2"/>
</dbReference>
<evidence type="ECO:0000259" key="3">
    <source>
        <dbReference type="Pfam" id="PF12708"/>
    </source>
</evidence>
<sequence>MIRLLSLFLLSTAWLQVQAQTNVLTLGVTGDGKTDDTAAIQKAVNEHGSLLFPKGTYKLSRTIAVDLSKTGLAALSSDGTARFIMSGAGPAFQIIGHHEGTAAPSSLKPEVWEQERTPMISGLEVFGAHPEADAFSIGGTMQVTLHRVVVSKCRHAVILTPRNRNVLISDCHLYDNTGIGVFLDNVNLHQINIVGCHISYNRGGGVVSRGGNVRNLHIGTCDIEGNHHADSPPSANVELDSTGGSIGEVAITGCTLQHTSKAPGSANIRILGAGTDPNLERRVGRAHTREGNVTITANVFSDVRVNIEVKESRGVVISGNTFWEGFEHDILAENCEHLIVSHNNFDRNPRYLVNGFDNSENNGLVFKGCSDSSISGNIIAGVVRQRAAVDVQDGRRLMITGNSILDSDGAGLRLESVQQSLISDNLIRDDREGDKKSKEPSLLLIGGNDNQIGANLLGNGKKVE</sequence>
<evidence type="ECO:0000259" key="4">
    <source>
        <dbReference type="Pfam" id="PF13229"/>
    </source>
</evidence>
<dbReference type="EMBL" id="FUYE01000014">
    <property type="protein sequence ID" value="SKB02858.1"/>
    <property type="molecule type" value="Genomic_DNA"/>
</dbReference>
<proteinExistence type="predicted"/>
<dbReference type="STRING" id="48467.SAMN02745166_03698"/>
<protein>
    <submittedName>
        <fullName evidence="5">Right handed beta helix region</fullName>
    </submittedName>
</protein>
<feature type="domain" description="Right handed beta helix" evidence="4">
    <location>
        <begin position="132"/>
        <end position="227"/>
    </location>
</feature>
<dbReference type="InterPro" id="IPR006626">
    <property type="entry name" value="PbH1"/>
</dbReference>